<dbReference type="EMBL" id="JAMQOT010000009">
    <property type="protein sequence ID" value="MDF9747854.1"/>
    <property type="molecule type" value="Genomic_DNA"/>
</dbReference>
<gene>
    <name evidence="2" type="ORF">NDI89_19950</name>
</gene>
<dbReference type="InterPro" id="IPR015943">
    <property type="entry name" value="WD40/YVTN_repeat-like_dom_sf"/>
</dbReference>
<dbReference type="SUPFAM" id="SSF51004">
    <property type="entry name" value="C-terminal (heme d1) domain of cytochrome cd1-nitrite reductase"/>
    <property type="match status" value="1"/>
</dbReference>
<dbReference type="PANTHER" id="PTHR30344">
    <property type="entry name" value="6-PHOSPHOGLUCONOLACTONASE-RELATED"/>
    <property type="match status" value="1"/>
</dbReference>
<evidence type="ECO:0000256" key="1">
    <source>
        <dbReference type="ARBA" id="ARBA00005564"/>
    </source>
</evidence>
<proteinExistence type="inferred from homology"/>
<reference evidence="2" key="1">
    <citation type="submission" date="2022-06" db="EMBL/GenBank/DDBJ databases">
        <title>Natrinema sp. a new haloarchaeum isolate from saline soil.</title>
        <authorList>
            <person name="Strakova D."/>
            <person name="Galisteo C."/>
            <person name="Sanchez-Porro C."/>
            <person name="Ventosa A."/>
        </authorList>
    </citation>
    <scope>NUCLEOTIDE SEQUENCE</scope>
    <source>
        <strain evidence="2">S1CR25-10</strain>
    </source>
</reference>
<evidence type="ECO:0000313" key="3">
    <source>
        <dbReference type="Proteomes" id="UP001154061"/>
    </source>
</evidence>
<dbReference type="RefSeq" id="WP_277524248.1">
    <property type="nucleotide sequence ID" value="NZ_JAMQOT010000009.1"/>
</dbReference>
<dbReference type="PANTHER" id="PTHR30344:SF1">
    <property type="entry name" value="6-PHOSPHOGLUCONOLACTONASE"/>
    <property type="match status" value="1"/>
</dbReference>
<dbReference type="Pfam" id="PF10282">
    <property type="entry name" value="Lactonase"/>
    <property type="match status" value="1"/>
</dbReference>
<dbReference type="InterPro" id="IPR011048">
    <property type="entry name" value="Haem_d1_sf"/>
</dbReference>
<comment type="caution">
    <text evidence="2">The sequence shown here is derived from an EMBL/GenBank/DDBJ whole genome shotgun (WGS) entry which is preliminary data.</text>
</comment>
<dbReference type="GO" id="GO:0017057">
    <property type="term" value="F:6-phosphogluconolactonase activity"/>
    <property type="evidence" value="ECO:0007669"/>
    <property type="project" value="TreeGrafter"/>
</dbReference>
<dbReference type="InterPro" id="IPR050282">
    <property type="entry name" value="Cycloisomerase_2"/>
</dbReference>
<evidence type="ECO:0000313" key="2">
    <source>
        <dbReference type="EMBL" id="MDF9747854.1"/>
    </source>
</evidence>
<comment type="similarity">
    <text evidence="1">Belongs to the cycloisomerase 2 family.</text>
</comment>
<keyword evidence="3" id="KW-1185">Reference proteome</keyword>
<sequence>MTRENYIAAVGTYSAATDESIFTVAVDPDTGSMKQLDAVAAGPDPTFVAFHPSRDYLYAAVREEKEGLIRSYEVDRDTGELTERNSASSGAAGPCYCSVDGTGQFLLVAHYTGGAISMLPLDSDGEIGSPCEVIEHHGSSIDSDRQTAPHPHSITLGPENRFAYVPDLGTDQIHVYAVDHDRGSLSRAGVVNCPPGSGPRHLSFSTDSDQVYVINELDSTVTVFDRQSDGLLTERSTVSTLPSDFGGDNKTAEIATHPIGDYVYGSNRGQDTIVTFAVDDETITRVDQTPTCGEWPRHFAIAPDGEFLFVENRYTNDIIAFDVDTATGKLSPANESLSITEPVCMQWMPDRHRN</sequence>
<dbReference type="Proteomes" id="UP001154061">
    <property type="component" value="Unassembled WGS sequence"/>
</dbReference>
<organism evidence="2 3">
    <name type="scientific">Natrinema salsiterrestre</name>
    <dbReference type="NCBI Taxonomy" id="2950540"/>
    <lineage>
        <taxon>Archaea</taxon>
        <taxon>Methanobacteriati</taxon>
        <taxon>Methanobacteriota</taxon>
        <taxon>Stenosarchaea group</taxon>
        <taxon>Halobacteria</taxon>
        <taxon>Halobacteriales</taxon>
        <taxon>Natrialbaceae</taxon>
        <taxon>Natrinema</taxon>
    </lineage>
</organism>
<protein>
    <submittedName>
        <fullName evidence="2">Lactonase family protein</fullName>
    </submittedName>
</protein>
<dbReference type="AlphaFoldDB" id="A0A9Q4Q218"/>
<dbReference type="Gene3D" id="2.130.10.10">
    <property type="entry name" value="YVTN repeat-like/Quinoprotein amine dehydrogenase"/>
    <property type="match status" value="1"/>
</dbReference>
<accession>A0A9Q4Q218</accession>
<dbReference type="InterPro" id="IPR019405">
    <property type="entry name" value="Lactonase_7-beta_prop"/>
</dbReference>
<name>A0A9Q4Q218_9EURY</name>